<reference evidence="2" key="1">
    <citation type="journal article" date="2020" name="Stud. Mycol.">
        <title>101 Dothideomycetes genomes: a test case for predicting lifestyles and emergence of pathogens.</title>
        <authorList>
            <person name="Haridas S."/>
            <person name="Albert R."/>
            <person name="Binder M."/>
            <person name="Bloem J."/>
            <person name="Labutti K."/>
            <person name="Salamov A."/>
            <person name="Andreopoulos B."/>
            <person name="Baker S."/>
            <person name="Barry K."/>
            <person name="Bills G."/>
            <person name="Bluhm B."/>
            <person name="Cannon C."/>
            <person name="Castanera R."/>
            <person name="Culley D."/>
            <person name="Daum C."/>
            <person name="Ezra D."/>
            <person name="Gonzalez J."/>
            <person name="Henrissat B."/>
            <person name="Kuo A."/>
            <person name="Liang C."/>
            <person name="Lipzen A."/>
            <person name="Lutzoni F."/>
            <person name="Magnuson J."/>
            <person name="Mondo S."/>
            <person name="Nolan M."/>
            <person name="Ohm R."/>
            <person name="Pangilinan J."/>
            <person name="Park H.-J."/>
            <person name="Ramirez L."/>
            <person name="Alfaro M."/>
            <person name="Sun H."/>
            <person name="Tritt A."/>
            <person name="Yoshinaga Y."/>
            <person name="Zwiers L.-H."/>
            <person name="Turgeon B."/>
            <person name="Goodwin S."/>
            <person name="Spatafora J."/>
            <person name="Crous P."/>
            <person name="Grigoriev I."/>
        </authorList>
    </citation>
    <scope>NUCLEOTIDE SEQUENCE</scope>
    <source>
        <strain evidence="2">CBS 113818</strain>
    </source>
</reference>
<dbReference type="Proteomes" id="UP000799424">
    <property type="component" value="Unassembled WGS sequence"/>
</dbReference>
<name>A0A6A6ZPJ0_9PLEO</name>
<organism evidence="2 3">
    <name type="scientific">Ophiobolus disseminans</name>
    <dbReference type="NCBI Taxonomy" id="1469910"/>
    <lineage>
        <taxon>Eukaryota</taxon>
        <taxon>Fungi</taxon>
        <taxon>Dikarya</taxon>
        <taxon>Ascomycota</taxon>
        <taxon>Pezizomycotina</taxon>
        <taxon>Dothideomycetes</taxon>
        <taxon>Pleosporomycetidae</taxon>
        <taxon>Pleosporales</taxon>
        <taxon>Pleosporineae</taxon>
        <taxon>Phaeosphaeriaceae</taxon>
        <taxon>Ophiobolus</taxon>
    </lineage>
</organism>
<sequence length="53" mass="5849">MPSPFHQKYSSQSNKVFADSSVPAMPDAPKEADRRGSDASIESSPTDARRRVR</sequence>
<dbReference type="OrthoDB" id="4158609at2759"/>
<accession>A0A6A6ZPJ0</accession>
<evidence type="ECO:0000313" key="2">
    <source>
        <dbReference type="EMBL" id="KAF2822207.1"/>
    </source>
</evidence>
<protein>
    <submittedName>
        <fullName evidence="2">Uncharacterized protein</fullName>
    </submittedName>
</protein>
<feature type="region of interest" description="Disordered" evidence="1">
    <location>
        <begin position="1"/>
        <end position="53"/>
    </location>
</feature>
<dbReference type="AlphaFoldDB" id="A0A6A6ZPJ0"/>
<evidence type="ECO:0000256" key="1">
    <source>
        <dbReference type="SAM" id="MobiDB-lite"/>
    </source>
</evidence>
<keyword evidence="3" id="KW-1185">Reference proteome</keyword>
<evidence type="ECO:0000313" key="3">
    <source>
        <dbReference type="Proteomes" id="UP000799424"/>
    </source>
</evidence>
<proteinExistence type="predicted"/>
<dbReference type="EMBL" id="MU006235">
    <property type="protein sequence ID" value="KAF2822207.1"/>
    <property type="molecule type" value="Genomic_DNA"/>
</dbReference>
<gene>
    <name evidence="2" type="ORF">CC86DRAFT_97231</name>
</gene>
<feature type="compositionally biased region" description="Basic and acidic residues" evidence="1">
    <location>
        <begin position="28"/>
        <end position="37"/>
    </location>
</feature>